<evidence type="ECO:0000313" key="3">
    <source>
        <dbReference type="EMBL" id="KJX94207.1"/>
    </source>
</evidence>
<proteinExistence type="predicted"/>
<evidence type="ECO:0000256" key="1">
    <source>
        <dbReference type="ARBA" id="ARBA00022679"/>
    </source>
</evidence>
<dbReference type="InterPro" id="IPR008278">
    <property type="entry name" value="4-PPantetheinyl_Trfase_dom"/>
</dbReference>
<keyword evidence="1 3" id="KW-0808">Transferase</keyword>
<evidence type="ECO:0000259" key="2">
    <source>
        <dbReference type="Pfam" id="PF01648"/>
    </source>
</evidence>
<dbReference type="EMBL" id="LAFY01004167">
    <property type="protein sequence ID" value="KJX94207.1"/>
    <property type="molecule type" value="Genomic_DNA"/>
</dbReference>
<organism evidence="3 4">
    <name type="scientific">Zymoseptoria brevis</name>
    <dbReference type="NCBI Taxonomy" id="1047168"/>
    <lineage>
        <taxon>Eukaryota</taxon>
        <taxon>Fungi</taxon>
        <taxon>Dikarya</taxon>
        <taxon>Ascomycota</taxon>
        <taxon>Pezizomycotina</taxon>
        <taxon>Dothideomycetes</taxon>
        <taxon>Dothideomycetidae</taxon>
        <taxon>Mycosphaerellales</taxon>
        <taxon>Mycosphaerellaceae</taxon>
        <taxon>Zymoseptoria</taxon>
    </lineage>
</organism>
<protein>
    <submittedName>
        <fullName evidence="3">4-phosphopantetheinyl transferase superfamily protein</fullName>
    </submittedName>
</protein>
<dbReference type="SUPFAM" id="SSF56214">
    <property type="entry name" value="4'-phosphopantetheinyl transferase"/>
    <property type="match status" value="1"/>
</dbReference>
<dbReference type="Proteomes" id="UP000033647">
    <property type="component" value="Unassembled WGS sequence"/>
</dbReference>
<comment type="caution">
    <text evidence="3">The sequence shown here is derived from an EMBL/GenBank/DDBJ whole genome shotgun (WGS) entry which is preliminary data.</text>
</comment>
<sequence>MPPRPFPLQLGIGIDIIHKPRLRRLVLKDLDEARSLRALLRRMLTQSEQREFWGRMPPEGLLLQSEHGIGTVVDYLAGRWAAKEAAIKAGKPRNLRLMEVEIRRAPEHDGRRGVYAVILDHIAEIGNQKNTLDRSVDDTQDLDDVNTHEVDTAKLAEDDRPGQVARISISHDGEYATAVCMAAESPLPGDVGGEAAARMP</sequence>
<dbReference type="OrthoDB" id="15433at2759"/>
<dbReference type="AlphaFoldDB" id="A0A0F4GB25"/>
<reference evidence="3 4" key="1">
    <citation type="submission" date="2015-03" db="EMBL/GenBank/DDBJ databases">
        <title>RNA-seq based gene annotation and comparative genomics of four Zymoseptoria species reveal species-specific pathogenicity related genes and transposable element activity.</title>
        <authorList>
            <person name="Grandaubert J."/>
            <person name="Bhattacharyya A."/>
            <person name="Stukenbrock E.H."/>
        </authorList>
    </citation>
    <scope>NUCLEOTIDE SEQUENCE [LARGE SCALE GENOMIC DNA]</scope>
    <source>
        <strain evidence="3 4">Zb18110</strain>
    </source>
</reference>
<name>A0A0F4GB25_9PEZI</name>
<dbReference type="Gene3D" id="3.90.470.20">
    <property type="entry name" value="4'-phosphopantetheinyl transferase domain"/>
    <property type="match status" value="1"/>
</dbReference>
<evidence type="ECO:0000313" key="4">
    <source>
        <dbReference type="Proteomes" id="UP000033647"/>
    </source>
</evidence>
<gene>
    <name evidence="3" type="ORF">TI39_contig4208g00006</name>
</gene>
<feature type="domain" description="4'-phosphopantetheinyl transferase" evidence="2">
    <location>
        <begin position="11"/>
        <end position="102"/>
    </location>
</feature>
<dbReference type="InterPro" id="IPR037143">
    <property type="entry name" value="4-PPantetheinyl_Trfase_dom_sf"/>
</dbReference>
<keyword evidence="4" id="KW-1185">Reference proteome</keyword>
<dbReference type="Pfam" id="PF01648">
    <property type="entry name" value="ACPS"/>
    <property type="match status" value="1"/>
</dbReference>
<dbReference type="GO" id="GO:0000287">
    <property type="term" value="F:magnesium ion binding"/>
    <property type="evidence" value="ECO:0007669"/>
    <property type="project" value="InterPro"/>
</dbReference>
<dbReference type="GO" id="GO:0008897">
    <property type="term" value="F:holo-[acyl-carrier-protein] synthase activity"/>
    <property type="evidence" value="ECO:0007669"/>
    <property type="project" value="InterPro"/>
</dbReference>
<accession>A0A0F4GB25</accession>